<protein>
    <submittedName>
        <fullName evidence="1">Uncharacterized protein</fullName>
    </submittedName>
</protein>
<dbReference type="Proteomes" id="UP001334084">
    <property type="component" value="Chromosome 11"/>
</dbReference>
<evidence type="ECO:0000313" key="2">
    <source>
        <dbReference type="Proteomes" id="UP001334084"/>
    </source>
</evidence>
<name>A0AAX4JG37_9MICR</name>
<evidence type="ECO:0000313" key="1">
    <source>
        <dbReference type="EMBL" id="WUR04838.1"/>
    </source>
</evidence>
<dbReference type="AlphaFoldDB" id="A0AAX4JG37"/>
<dbReference type="KEGG" id="vnx:VNE69_11010"/>
<accession>A0AAX4JG37</accession>
<gene>
    <name evidence="1" type="ORF">VNE69_11010</name>
</gene>
<proteinExistence type="predicted"/>
<organism evidence="1 2">
    <name type="scientific">Vairimorpha necatrix</name>
    <dbReference type="NCBI Taxonomy" id="6039"/>
    <lineage>
        <taxon>Eukaryota</taxon>
        <taxon>Fungi</taxon>
        <taxon>Fungi incertae sedis</taxon>
        <taxon>Microsporidia</taxon>
        <taxon>Nosematidae</taxon>
        <taxon>Vairimorpha</taxon>
    </lineage>
</organism>
<dbReference type="GeneID" id="90542684"/>
<dbReference type="EMBL" id="CP142736">
    <property type="protein sequence ID" value="WUR04838.1"/>
    <property type="molecule type" value="Genomic_DNA"/>
</dbReference>
<dbReference type="RefSeq" id="XP_065330983.1">
    <property type="nucleotide sequence ID" value="XM_065474911.1"/>
</dbReference>
<reference evidence="1" key="1">
    <citation type="journal article" date="2024" name="BMC Genomics">
        <title>Functional annotation of a divergent genome using sequence and structure-based similarity.</title>
        <authorList>
            <person name="Svedberg D."/>
            <person name="Winiger R.R."/>
            <person name="Berg A."/>
            <person name="Sharma H."/>
            <person name="Tellgren-Roth C."/>
            <person name="Debrunner-Vossbrinck B.A."/>
            <person name="Vossbrinck C.R."/>
            <person name="Barandun J."/>
        </authorList>
    </citation>
    <scope>NUCLEOTIDE SEQUENCE</scope>
    <source>
        <strain evidence="1">Illinois isolate</strain>
    </source>
</reference>
<sequence length="362" mass="41285">MLSVLNLYFIYTTNPSEEDLTQYGACKRDEYQYRTRKLYNSESSDAHDVTIDMPTEETINTQFNEAESISTETIHQETIEGVPISTETISQETIEGVPISTETISQETICTETIIKEIISTQFIEGVPISQEIIEAESINTKFIEAVPISQEDISTQFIEAESSNAEVILTETRELKNEEDLRNDEVIPVETSEIRSDDENIPACVYRMEDSTYLDAEDENIKDRETKMHFRDGEDTVLYDIMNKLEEISKKIDCYGNLYQGLVDQDILKNITEENNKQAASLVSSIGLLYNHYLGVIKNEILPEMAKEIVSEIKQEMKKILNIDPQENASSSSSKNNKDMIIQLYLSGRIDRDKLIPLLLL</sequence>
<keyword evidence="2" id="KW-1185">Reference proteome</keyword>